<keyword evidence="3" id="KW-1185">Reference proteome</keyword>
<gene>
    <name evidence="2" type="ORF">A9404_12145</name>
</gene>
<dbReference type="KEGG" id="haz:A9404_12145"/>
<name>A0A191ZJG2_9GAMM</name>
<dbReference type="AlphaFoldDB" id="A0A191ZJG2"/>
<reference evidence="2 3" key="1">
    <citation type="submission" date="2016-06" db="EMBL/GenBank/DDBJ databases">
        <title>Insight into the functional genes involving in sulfur oxidation in Pearl River water.</title>
        <authorList>
            <person name="Luo J."/>
            <person name="Tan X."/>
            <person name="Lin W."/>
        </authorList>
    </citation>
    <scope>NUCLEOTIDE SEQUENCE [LARGE SCALE GENOMIC DNA]</scope>
    <source>
        <strain evidence="2 3">LS2</strain>
    </source>
</reference>
<sequence length="73" mass="8094">MHDSLTLAALWRLRALSLLTLGPGLGLLLVDRIFGLPVALRWQAAGVGLLMAGLFLYLVTKERDAIRHETQNR</sequence>
<evidence type="ECO:0000256" key="1">
    <source>
        <dbReference type="SAM" id="Phobius"/>
    </source>
</evidence>
<dbReference type="RefSeq" id="WP_066102055.1">
    <property type="nucleotide sequence ID" value="NZ_CP016027.1"/>
</dbReference>
<keyword evidence="1" id="KW-0472">Membrane</keyword>
<keyword evidence="1" id="KW-0812">Transmembrane</keyword>
<evidence type="ECO:0000313" key="2">
    <source>
        <dbReference type="EMBL" id="ANJ68024.1"/>
    </source>
</evidence>
<organism evidence="2 3">
    <name type="scientific">Halothiobacillus diazotrophicus</name>
    <dbReference type="NCBI Taxonomy" id="1860122"/>
    <lineage>
        <taxon>Bacteria</taxon>
        <taxon>Pseudomonadati</taxon>
        <taxon>Pseudomonadota</taxon>
        <taxon>Gammaproteobacteria</taxon>
        <taxon>Chromatiales</taxon>
        <taxon>Halothiobacillaceae</taxon>
        <taxon>Halothiobacillus</taxon>
    </lineage>
</organism>
<accession>A0A191ZJG2</accession>
<evidence type="ECO:0000313" key="3">
    <source>
        <dbReference type="Proteomes" id="UP000078596"/>
    </source>
</evidence>
<proteinExistence type="predicted"/>
<dbReference type="STRING" id="1860122.A9404_12145"/>
<protein>
    <submittedName>
        <fullName evidence="2">Uncharacterized protein</fullName>
    </submittedName>
</protein>
<keyword evidence="1" id="KW-1133">Transmembrane helix</keyword>
<dbReference type="Proteomes" id="UP000078596">
    <property type="component" value="Chromosome"/>
</dbReference>
<dbReference type="EMBL" id="CP016027">
    <property type="protein sequence ID" value="ANJ68024.1"/>
    <property type="molecule type" value="Genomic_DNA"/>
</dbReference>
<feature type="transmembrane region" description="Helical" evidence="1">
    <location>
        <begin position="39"/>
        <end position="59"/>
    </location>
</feature>